<feature type="non-terminal residue" evidence="2">
    <location>
        <position position="1"/>
    </location>
</feature>
<feature type="signal peptide" evidence="1">
    <location>
        <begin position="1"/>
        <end position="21"/>
    </location>
</feature>
<organism evidence="2">
    <name type="scientific">Dendroctonus ponderosae</name>
    <name type="common">Mountain pine beetle</name>
    <dbReference type="NCBI Taxonomy" id="77166"/>
    <lineage>
        <taxon>Eukaryota</taxon>
        <taxon>Metazoa</taxon>
        <taxon>Ecdysozoa</taxon>
        <taxon>Arthropoda</taxon>
        <taxon>Hexapoda</taxon>
        <taxon>Insecta</taxon>
        <taxon>Pterygota</taxon>
        <taxon>Neoptera</taxon>
        <taxon>Endopterygota</taxon>
        <taxon>Coleoptera</taxon>
        <taxon>Polyphaga</taxon>
        <taxon>Cucujiformia</taxon>
        <taxon>Curculionidae</taxon>
        <taxon>Scolytinae</taxon>
        <taxon>Dendroctonus</taxon>
    </lineage>
</organism>
<keyword evidence="1" id="KW-0732">Signal</keyword>
<protein>
    <recommendedName>
        <fullName evidence="5">Protein TsetseEP domain-containing protein</fullName>
    </recommendedName>
</protein>
<dbReference type="OMA" id="ENCKGEI"/>
<reference evidence="3" key="2">
    <citation type="submission" date="2024-08" db="UniProtKB">
        <authorList>
            <consortium name="EnsemblMetazoa"/>
        </authorList>
    </citation>
    <scope>IDENTIFICATION</scope>
</reference>
<dbReference type="HOGENOM" id="CLU_1108057_0_0_1"/>
<evidence type="ECO:0000313" key="2">
    <source>
        <dbReference type="EMBL" id="ENN81261.1"/>
    </source>
</evidence>
<sequence length="251" mass="27749">MFRKFAVILLVGCCATQFASSKKTAPLDPLIDVAKEALQFVAKFIDFAFEESEATLQTIIGKLDYLRETALAIAARQVQRESDLLYKLIEAVKNRSSNANMDILNCLETVEVEAGNIQERAVNSSMSCIDASIAVTGENVLIILEELRQINVNFTEHEAKVDSCKGKLFPFECIKSVVIDLEQIALSIPAKIKTDSNRAVMDFLALGFEIFQCGRDATEAMEEQNVQIFNDFSTCVQNKNEPVTSTTASTV</sequence>
<gene>
    <name evidence="3" type="primary">109532720</name>
    <name evidence="2" type="ORF">YQE_02355</name>
</gene>
<reference evidence="2 4" key="1">
    <citation type="journal article" date="2013" name="Genome Biol.">
        <title>Draft genome of the mountain pine beetle, Dendroctonus ponderosae Hopkins, a major forest pest.</title>
        <authorList>
            <person name="Keeling C.I."/>
            <person name="Yuen M.M."/>
            <person name="Liao N.Y."/>
            <person name="Docking T.R."/>
            <person name="Chan S.K."/>
            <person name="Taylor G.A."/>
            <person name="Palmquist D.L."/>
            <person name="Jackman S.D."/>
            <person name="Nguyen A."/>
            <person name="Li M."/>
            <person name="Henderson H."/>
            <person name="Janes J.K."/>
            <person name="Zhao Y."/>
            <person name="Pandoh P."/>
            <person name="Moore R."/>
            <person name="Sperling F.A."/>
            <person name="Huber D.P."/>
            <person name="Birol I."/>
            <person name="Jones S.J."/>
            <person name="Bohlmann J."/>
        </authorList>
    </citation>
    <scope>NUCLEOTIDE SEQUENCE</scope>
</reference>
<feature type="chain" id="PRO_5010972094" description="Protein TsetseEP domain-containing protein" evidence="1">
    <location>
        <begin position="22"/>
        <end position="251"/>
    </location>
</feature>
<name>N6UKR9_DENPD</name>
<evidence type="ECO:0000256" key="1">
    <source>
        <dbReference type="SAM" id="SignalP"/>
    </source>
</evidence>
<dbReference type="EnsemblMetazoa" id="XM_019897726.1">
    <property type="protein sequence ID" value="XP_019753285.1"/>
    <property type="gene ID" value="LOC109532720"/>
</dbReference>
<dbReference type="Proteomes" id="UP000019118">
    <property type="component" value="Unassembled WGS sequence"/>
</dbReference>
<keyword evidence="4" id="KW-1185">Reference proteome</keyword>
<evidence type="ECO:0000313" key="3">
    <source>
        <dbReference type="EnsemblMetazoa" id="XP_019753285.1"/>
    </source>
</evidence>
<proteinExistence type="predicted"/>
<dbReference type="EMBL" id="KB740150">
    <property type="protein sequence ID" value="ENN81261.1"/>
    <property type="molecule type" value="Genomic_DNA"/>
</dbReference>
<accession>N6UKR9</accession>
<evidence type="ECO:0008006" key="5">
    <source>
        <dbReference type="Google" id="ProtNLM"/>
    </source>
</evidence>
<dbReference type="AlphaFoldDB" id="N6UKR9"/>
<evidence type="ECO:0000313" key="4">
    <source>
        <dbReference type="Proteomes" id="UP000019118"/>
    </source>
</evidence>
<dbReference type="KEGG" id="dpa:109532720"/>